<accession>D5U3C3</accession>
<evidence type="ECO:0000313" key="2">
    <source>
        <dbReference type="EMBL" id="ADG91623.1"/>
    </source>
</evidence>
<dbReference type="eggNOG" id="arCOG01403">
    <property type="taxonomic scope" value="Archaea"/>
</dbReference>
<dbReference type="GO" id="GO:0006487">
    <property type="term" value="P:protein N-linked glycosylation"/>
    <property type="evidence" value="ECO:0007669"/>
    <property type="project" value="TreeGrafter"/>
</dbReference>
<dbReference type="PANTHER" id="PTHR45919">
    <property type="entry name" value="GDP-MAN:MAN(3)GLCNAC(2)-PP-DOL ALPHA-1,2-MANNOSYLTRANSFERASE"/>
    <property type="match status" value="1"/>
</dbReference>
<reference evidence="2 3" key="1">
    <citation type="journal article" date="2010" name="Stand. Genomic Sci.">
        <title>Complete genome sequence of Thermosphaera aggregans type strain (M11TL).</title>
        <authorList>
            <person name="Spring S."/>
            <person name="Rachel R."/>
            <person name="Lapidus A."/>
            <person name="Davenport K."/>
            <person name="Tice H."/>
            <person name="Copeland A."/>
            <person name="Cheng J.F."/>
            <person name="Lucas S."/>
            <person name="Chen F."/>
            <person name="Nolan M."/>
            <person name="Bruce D."/>
            <person name="Goodwin L."/>
            <person name="Pitluck S."/>
            <person name="Ivanova N."/>
            <person name="Mavromatis K."/>
            <person name="Ovchinnikova G."/>
            <person name="Pati A."/>
            <person name="Chen A."/>
            <person name="Palaniappan K."/>
            <person name="Land M."/>
            <person name="Hauser L."/>
            <person name="Chang Y.J."/>
            <person name="Jeffries C.C."/>
            <person name="Brettin T."/>
            <person name="Detter J.C."/>
            <person name="Tapia R."/>
            <person name="Han C."/>
            <person name="Heimerl T."/>
            <person name="Weikl F."/>
            <person name="Brambilla E."/>
            <person name="Goker M."/>
            <person name="Bristow J."/>
            <person name="Eisen J.A."/>
            <person name="Markowitz V."/>
            <person name="Hugenholtz P."/>
            <person name="Kyrpides N.C."/>
            <person name="Klenk H.P."/>
        </authorList>
    </citation>
    <scope>NUCLEOTIDE SEQUENCE [LARGE SCALE GENOMIC DNA]</scope>
    <source>
        <strain evidence="3">DSM 11486 / M11TL</strain>
    </source>
</reference>
<dbReference type="SUPFAM" id="SSF53756">
    <property type="entry name" value="UDP-Glycosyltransferase/glycogen phosphorylase"/>
    <property type="match status" value="1"/>
</dbReference>
<dbReference type="RefSeq" id="WP_013130216.1">
    <property type="nucleotide sequence ID" value="NC_014160.1"/>
</dbReference>
<organism evidence="2 3">
    <name type="scientific">Thermosphaera aggregans (strain DSM 11486 / M11TL)</name>
    <dbReference type="NCBI Taxonomy" id="633148"/>
    <lineage>
        <taxon>Archaea</taxon>
        <taxon>Thermoproteota</taxon>
        <taxon>Thermoprotei</taxon>
        <taxon>Desulfurococcales</taxon>
        <taxon>Desulfurococcaceae</taxon>
        <taxon>Thermosphaera</taxon>
    </lineage>
</organism>
<keyword evidence="2" id="KW-0808">Transferase</keyword>
<gene>
    <name evidence="2" type="ordered locus">Tagg_1362</name>
</gene>
<dbReference type="HOGENOM" id="CLU_017896_3_0_2"/>
<reference evidence="3" key="2">
    <citation type="journal article" date="2010" name="Stand. Genomic Sci.">
        <title>Complete genome sequence of Thermosphaera aggregans type strain (M11TLT).</title>
        <authorList>
            <person name="Spring S."/>
            <person name="Rachel R."/>
            <person name="Lapidus A."/>
            <person name="Davenport K."/>
            <person name="Tice H."/>
            <person name="Copeland A."/>
            <person name="Cheng J.-F."/>
            <person name="Lucas S."/>
            <person name="Chen F."/>
            <person name="Nolan M."/>
            <person name="Bruce D."/>
            <person name="Goodwin L."/>
            <person name="Pitluck S."/>
            <person name="Ivanova N."/>
            <person name="Mavromatis K."/>
            <person name="Ovchinnikova G."/>
            <person name="Pati A."/>
            <person name="Chen A."/>
            <person name="Palaniappan K."/>
            <person name="Land M."/>
            <person name="Hauser L."/>
            <person name="Chang Y.-J."/>
            <person name="Jeffries C.C."/>
            <person name="Brettin T."/>
            <person name="Detter J.C."/>
            <person name="Tapia R."/>
            <person name="Han C."/>
            <person name="Heimerl T."/>
            <person name="Weikl F."/>
            <person name="Brambilla E."/>
            <person name="Goker M."/>
            <person name="Bristow J."/>
            <person name="Eisen J.A."/>
            <person name="Markowitz V."/>
            <person name="Hugenholtz P."/>
            <person name="Kyrpides N.C."/>
            <person name="Klenk H.-P."/>
        </authorList>
    </citation>
    <scope>NUCLEOTIDE SEQUENCE [LARGE SCALE GENOMIC DNA]</scope>
    <source>
        <strain evidence="3">DSM 11486 / M11TL</strain>
    </source>
</reference>
<evidence type="ECO:0000313" key="3">
    <source>
        <dbReference type="Proteomes" id="UP000002376"/>
    </source>
</evidence>
<feature type="domain" description="Glycosyl transferase family 1" evidence="1">
    <location>
        <begin position="197"/>
        <end position="313"/>
    </location>
</feature>
<dbReference type="InterPro" id="IPR001296">
    <property type="entry name" value="Glyco_trans_1"/>
</dbReference>
<dbReference type="GO" id="GO:0016020">
    <property type="term" value="C:membrane"/>
    <property type="evidence" value="ECO:0007669"/>
    <property type="project" value="TreeGrafter"/>
</dbReference>
<protein>
    <submittedName>
        <fullName evidence="2">Glycosyl transferase group 1</fullName>
    </submittedName>
</protein>
<dbReference type="AlphaFoldDB" id="D5U3C3"/>
<sequence length="379" mass="43031">MKTIIFHPLLEVGGGAEKLALEMHRALLELGYESRLITFVIDEERLEKTVELLTPGFKPVLDVYELPLYSELLDTLTLGLTRGRLVMLRRALLIKTLLSHVKRNPGELFIDTASHVPTPVDIAYVHVPLVLPSVNTGLVRKTYNWLVRRVADSLTGDTGLVLVNSSWTRRVFESVYGSRYRVRVLHPPVDVEYFYSNNAKRDKLIVTVSRFSPEKKLESILTVARHLTDYKFYIIGSATRASGKVLAELRRRIERNGLENVEIKTNMPRVELKAVLARAMFYLHPPYPEHFGLSVAEAVAAGAIPIVYKDGGAWTDIVSVIAQDLGYVKIEEVPGIVRRFEDKFELVNQLRTRGHEVASRFKYENFKHGVAEVIKQFNP</sequence>
<dbReference type="OrthoDB" id="132546at2157"/>
<dbReference type="GO" id="GO:0004377">
    <property type="term" value="F:GDP-Man:Man(3)GlcNAc(2)-PP-Dol alpha-1,2-mannosyltransferase activity"/>
    <property type="evidence" value="ECO:0007669"/>
    <property type="project" value="InterPro"/>
</dbReference>
<dbReference type="EMBL" id="CP001939">
    <property type="protein sequence ID" value="ADG91623.1"/>
    <property type="molecule type" value="Genomic_DNA"/>
</dbReference>
<dbReference type="PANTHER" id="PTHR45919:SF1">
    <property type="entry name" value="GDP-MAN:MAN(3)GLCNAC(2)-PP-DOL ALPHA-1,2-MANNOSYLTRANSFERASE"/>
    <property type="match status" value="1"/>
</dbReference>
<dbReference type="GeneID" id="9166411"/>
<keyword evidence="3" id="KW-1185">Reference proteome</keyword>
<reference key="3">
    <citation type="submission" date="2010-02" db="EMBL/GenBank/DDBJ databases">
        <title>Complete genome sequence of Thermosphaera aggregans type strain (M11TL).</title>
        <authorList>
            <consortium name="US DOE Joint Genome Institute (JGI-PGF)"/>
            <person name="Spring S."/>
            <person name="Lapidus A."/>
            <person name="Munk C."/>
            <person name="Schroeder M."/>
            <person name="Glavina Del Rio T."/>
            <person name="Tice H."/>
            <person name="Copeland A."/>
            <person name="Cheng J.-F."/>
            <person name="Lucas S."/>
            <person name="Chen F."/>
            <person name="Nolan M."/>
            <person name="Bruce D."/>
            <person name="Goodwin L."/>
            <person name="Pitluck S."/>
            <person name="Ivanova N."/>
            <person name="Mavromatis K."/>
            <person name="Ovchinnikova G."/>
            <person name="Pati A."/>
            <person name="Chen A."/>
            <person name="Palaniappan K."/>
            <person name="Land M."/>
            <person name="Hauser L."/>
            <person name="Chang Y.-J."/>
            <person name="Jeffries C.C."/>
            <person name="Brettin T."/>
            <person name="Detter J.C."/>
            <person name="Tapia R."/>
            <person name="Han C."/>
            <person name="Chain P."/>
            <person name="Heimerl T."/>
            <person name="Weik F."/>
            <person name="Goker M."/>
            <person name="Rachel R."/>
            <person name="Bristow J."/>
            <person name="Eisen J.A."/>
            <person name="Markowitz V."/>
            <person name="Hugenholtz P."/>
            <person name="Kyrpides N.C."/>
            <person name="Klenk H.-P."/>
        </authorList>
    </citation>
    <scope>NUCLEOTIDE SEQUENCE</scope>
    <source>
        <strain>DSM 11486</strain>
    </source>
</reference>
<dbReference type="Gene3D" id="3.40.50.2000">
    <property type="entry name" value="Glycogen Phosphorylase B"/>
    <property type="match status" value="2"/>
</dbReference>
<dbReference type="STRING" id="633148.Tagg_1362"/>
<dbReference type="InterPro" id="IPR038013">
    <property type="entry name" value="ALG11"/>
</dbReference>
<name>D5U3C3_THEAM</name>
<proteinExistence type="predicted"/>
<dbReference type="CAZy" id="GT4">
    <property type="family name" value="Glycosyltransferase Family 4"/>
</dbReference>
<evidence type="ECO:0000259" key="1">
    <source>
        <dbReference type="Pfam" id="PF00534"/>
    </source>
</evidence>
<dbReference type="Pfam" id="PF00534">
    <property type="entry name" value="Glycos_transf_1"/>
    <property type="match status" value="1"/>
</dbReference>
<dbReference type="KEGG" id="tag:Tagg_1362"/>
<dbReference type="Proteomes" id="UP000002376">
    <property type="component" value="Chromosome"/>
</dbReference>